<comment type="caution">
    <text evidence="10">The sequence shown here is derived from an EMBL/GenBank/DDBJ whole genome shotgun (WGS) entry which is preliminary data.</text>
</comment>
<keyword evidence="4 8" id="KW-0554">One-carbon metabolism</keyword>
<dbReference type="RefSeq" id="WP_025278784.1">
    <property type="nucleotide sequence ID" value="NZ_CAMLUE010000008.1"/>
</dbReference>
<dbReference type="GO" id="GO:0046452">
    <property type="term" value="P:dihydrofolate metabolic process"/>
    <property type="evidence" value="ECO:0007669"/>
    <property type="project" value="TreeGrafter"/>
</dbReference>
<organism evidence="10 11">
    <name type="scientific">Barnesiella viscericola</name>
    <dbReference type="NCBI Taxonomy" id="397865"/>
    <lineage>
        <taxon>Bacteria</taxon>
        <taxon>Pseudomonadati</taxon>
        <taxon>Bacteroidota</taxon>
        <taxon>Bacteroidia</taxon>
        <taxon>Bacteroidales</taxon>
        <taxon>Barnesiellaceae</taxon>
        <taxon>Barnesiella</taxon>
    </lineage>
</organism>
<evidence type="ECO:0000256" key="6">
    <source>
        <dbReference type="ARBA" id="ARBA00023002"/>
    </source>
</evidence>
<reference evidence="10" key="1">
    <citation type="journal article" date="2021" name="PeerJ">
        <title>Extensive microbial diversity within the chicken gut microbiome revealed by metagenomics and culture.</title>
        <authorList>
            <person name="Gilroy R."/>
            <person name="Ravi A."/>
            <person name="Getino M."/>
            <person name="Pursley I."/>
            <person name="Horton D.L."/>
            <person name="Alikhan N.F."/>
            <person name="Baker D."/>
            <person name="Gharbi K."/>
            <person name="Hall N."/>
            <person name="Watson M."/>
            <person name="Adriaenssens E.M."/>
            <person name="Foster-Nyarko E."/>
            <person name="Jarju S."/>
            <person name="Secka A."/>
            <person name="Antonio M."/>
            <person name="Oren A."/>
            <person name="Chaudhuri R.R."/>
            <person name="La Ragione R."/>
            <person name="Hildebrand F."/>
            <person name="Pallen M.J."/>
        </authorList>
    </citation>
    <scope>NUCLEOTIDE SEQUENCE</scope>
    <source>
        <strain evidence="10">CHK121-7720</strain>
    </source>
</reference>
<sequence>MMKNPIALIAAVADNGAIGRNQQLLCHLPNDLKHFKTLTSGHTVVMGRRTFESLPKGALPNRRNIVLTHNPDLAWPGVTVVHNLDELTAQSPDDLIFIIGGATLYNETIDRADTLYITHIHHTFADADTFFPPIDESRWIKEEVQEMPADERHAYPYTFVTYRRKP</sequence>
<dbReference type="GO" id="GO:0004146">
    <property type="term" value="F:dihydrofolate reductase activity"/>
    <property type="evidence" value="ECO:0007669"/>
    <property type="project" value="UniProtKB-EC"/>
</dbReference>
<evidence type="ECO:0000256" key="2">
    <source>
        <dbReference type="ARBA" id="ARBA00009539"/>
    </source>
</evidence>
<name>A0A921MQI6_9BACT</name>
<protein>
    <recommendedName>
        <fullName evidence="3 8">Dihydrofolate reductase</fullName>
        <ecNumber evidence="3 8">1.5.1.3</ecNumber>
    </recommendedName>
</protein>
<dbReference type="PIRSF" id="PIRSF000194">
    <property type="entry name" value="DHFR"/>
    <property type="match status" value="1"/>
</dbReference>
<evidence type="ECO:0000256" key="7">
    <source>
        <dbReference type="ARBA" id="ARBA00025067"/>
    </source>
</evidence>
<dbReference type="EC" id="1.5.1.3" evidence="3 8"/>
<dbReference type="PANTHER" id="PTHR48069">
    <property type="entry name" value="DIHYDROFOLATE REDUCTASE"/>
    <property type="match status" value="1"/>
</dbReference>
<dbReference type="PRINTS" id="PR00070">
    <property type="entry name" value="DHFR"/>
</dbReference>
<dbReference type="InterPro" id="IPR012259">
    <property type="entry name" value="DHFR"/>
</dbReference>
<keyword evidence="5 8" id="KW-0521">NADP</keyword>
<dbReference type="GO" id="GO:0046654">
    <property type="term" value="P:tetrahydrofolate biosynthetic process"/>
    <property type="evidence" value="ECO:0007669"/>
    <property type="project" value="InterPro"/>
</dbReference>
<dbReference type="GO" id="GO:0070401">
    <property type="term" value="F:NADP+ binding"/>
    <property type="evidence" value="ECO:0007669"/>
    <property type="project" value="UniProtKB-ARBA"/>
</dbReference>
<evidence type="ECO:0000256" key="1">
    <source>
        <dbReference type="ARBA" id="ARBA00004903"/>
    </source>
</evidence>
<evidence type="ECO:0000256" key="3">
    <source>
        <dbReference type="ARBA" id="ARBA00012856"/>
    </source>
</evidence>
<comment type="similarity">
    <text evidence="2 8">Belongs to the dihydrofolate reductase family.</text>
</comment>
<accession>A0A921MQI6</accession>
<dbReference type="AlphaFoldDB" id="A0A921MQI6"/>
<dbReference type="EMBL" id="DYUD01000010">
    <property type="protein sequence ID" value="HJG88261.1"/>
    <property type="molecule type" value="Genomic_DNA"/>
</dbReference>
<comment type="pathway">
    <text evidence="1 8">Cofactor biosynthesis; tetrahydrofolate biosynthesis; 5,6,7,8-tetrahydrofolate from 7,8-dihydrofolate: step 1/1.</text>
</comment>
<dbReference type="GO" id="GO:0046655">
    <property type="term" value="P:folic acid metabolic process"/>
    <property type="evidence" value="ECO:0007669"/>
    <property type="project" value="TreeGrafter"/>
</dbReference>
<dbReference type="PANTHER" id="PTHR48069:SF3">
    <property type="entry name" value="DIHYDROFOLATE REDUCTASE"/>
    <property type="match status" value="1"/>
</dbReference>
<evidence type="ECO:0000256" key="4">
    <source>
        <dbReference type="ARBA" id="ARBA00022563"/>
    </source>
</evidence>
<dbReference type="Pfam" id="PF00186">
    <property type="entry name" value="DHFR_1"/>
    <property type="match status" value="1"/>
</dbReference>
<evidence type="ECO:0000256" key="8">
    <source>
        <dbReference type="PIRNR" id="PIRNR000194"/>
    </source>
</evidence>
<evidence type="ECO:0000256" key="5">
    <source>
        <dbReference type="ARBA" id="ARBA00022857"/>
    </source>
</evidence>
<proteinExistence type="inferred from homology"/>
<gene>
    <name evidence="10" type="ORF">K8U91_02120</name>
</gene>
<comment type="catalytic activity">
    <reaction evidence="8">
        <text>(6S)-5,6,7,8-tetrahydrofolate + NADP(+) = 7,8-dihydrofolate + NADPH + H(+)</text>
        <dbReference type="Rhea" id="RHEA:15009"/>
        <dbReference type="ChEBI" id="CHEBI:15378"/>
        <dbReference type="ChEBI" id="CHEBI:57451"/>
        <dbReference type="ChEBI" id="CHEBI:57453"/>
        <dbReference type="ChEBI" id="CHEBI:57783"/>
        <dbReference type="ChEBI" id="CHEBI:58349"/>
        <dbReference type="EC" id="1.5.1.3"/>
    </reaction>
</comment>
<evidence type="ECO:0000313" key="11">
    <source>
        <dbReference type="Proteomes" id="UP000757103"/>
    </source>
</evidence>
<dbReference type="SUPFAM" id="SSF53597">
    <property type="entry name" value="Dihydrofolate reductase-like"/>
    <property type="match status" value="1"/>
</dbReference>
<comment type="function">
    <text evidence="7 8">Key enzyme in folate metabolism. Catalyzes an essential reaction for de novo glycine and purine synthesis, and for DNA precursor synthesis.</text>
</comment>
<dbReference type="FunFam" id="3.40.430.10:FF:000001">
    <property type="entry name" value="Dihydrofolate reductase"/>
    <property type="match status" value="1"/>
</dbReference>
<dbReference type="PROSITE" id="PS51330">
    <property type="entry name" value="DHFR_2"/>
    <property type="match status" value="1"/>
</dbReference>
<dbReference type="GeneID" id="90529450"/>
<reference evidence="10" key="2">
    <citation type="submission" date="2021-09" db="EMBL/GenBank/DDBJ databases">
        <authorList>
            <person name="Gilroy R."/>
        </authorList>
    </citation>
    <scope>NUCLEOTIDE SEQUENCE</scope>
    <source>
        <strain evidence="10">CHK121-7720</strain>
    </source>
</reference>
<dbReference type="GO" id="GO:0005829">
    <property type="term" value="C:cytosol"/>
    <property type="evidence" value="ECO:0007669"/>
    <property type="project" value="TreeGrafter"/>
</dbReference>
<dbReference type="CDD" id="cd00209">
    <property type="entry name" value="DHFR"/>
    <property type="match status" value="1"/>
</dbReference>
<keyword evidence="6 8" id="KW-0560">Oxidoreductase</keyword>
<dbReference type="GO" id="GO:0006730">
    <property type="term" value="P:one-carbon metabolic process"/>
    <property type="evidence" value="ECO:0007669"/>
    <property type="project" value="UniProtKB-KW"/>
</dbReference>
<feature type="domain" description="DHFR" evidence="9">
    <location>
        <begin position="5"/>
        <end position="164"/>
    </location>
</feature>
<evidence type="ECO:0000313" key="10">
    <source>
        <dbReference type="EMBL" id="HJG88261.1"/>
    </source>
</evidence>
<dbReference type="Gene3D" id="3.40.430.10">
    <property type="entry name" value="Dihydrofolate Reductase, subunit A"/>
    <property type="match status" value="1"/>
</dbReference>
<dbReference type="InterPro" id="IPR001796">
    <property type="entry name" value="DHFR_dom"/>
</dbReference>
<dbReference type="InterPro" id="IPR024072">
    <property type="entry name" value="DHFR-like_dom_sf"/>
</dbReference>
<dbReference type="Proteomes" id="UP000757103">
    <property type="component" value="Unassembled WGS sequence"/>
</dbReference>
<evidence type="ECO:0000259" key="9">
    <source>
        <dbReference type="PROSITE" id="PS51330"/>
    </source>
</evidence>